<dbReference type="Pfam" id="PF09861">
    <property type="entry name" value="Lar_N"/>
    <property type="match status" value="1"/>
</dbReference>
<dbReference type="GeneID" id="93163993"/>
<dbReference type="Pfam" id="PF21113">
    <property type="entry name" value="LarA_C"/>
    <property type="match status" value="1"/>
</dbReference>
<proteinExistence type="predicted"/>
<dbReference type="RefSeq" id="WP_082082640.1">
    <property type="nucleotide sequence ID" value="NZ_KQ235882.1"/>
</dbReference>
<dbReference type="PANTHER" id="PTHR33171">
    <property type="entry name" value="LAR_N DOMAIN-CONTAINING PROTEIN"/>
    <property type="match status" value="1"/>
</dbReference>
<gene>
    <name evidence="3" type="ORF">HMPREF9470_04643</name>
</gene>
<dbReference type="AlphaFoldDB" id="A0A0J9EKV3"/>
<dbReference type="InterPro" id="IPR048068">
    <property type="entry name" value="LarA-like"/>
</dbReference>
<dbReference type="InterPro" id="IPR043166">
    <property type="entry name" value="LarA-like_C"/>
</dbReference>
<evidence type="ECO:0000313" key="3">
    <source>
        <dbReference type="EMBL" id="KMW16205.1"/>
    </source>
</evidence>
<dbReference type="EMBL" id="ADLK01000032">
    <property type="protein sequence ID" value="KMW16205.1"/>
    <property type="molecule type" value="Genomic_DNA"/>
</dbReference>
<accession>A0A0J9EKV3</accession>
<dbReference type="InterPro" id="IPR048520">
    <property type="entry name" value="LarA_C"/>
</dbReference>
<organism evidence="3 4">
    <name type="scientific">[Clostridium] citroniae WAL-19142</name>
    <dbReference type="NCBI Taxonomy" id="742734"/>
    <lineage>
        <taxon>Bacteria</taxon>
        <taxon>Bacillati</taxon>
        <taxon>Bacillota</taxon>
        <taxon>Clostridia</taxon>
        <taxon>Lachnospirales</taxon>
        <taxon>Lachnospiraceae</taxon>
        <taxon>Enterocloster</taxon>
    </lineage>
</organism>
<name>A0A0J9EKV3_9FIRM</name>
<dbReference type="Proteomes" id="UP000037392">
    <property type="component" value="Unassembled WGS sequence"/>
</dbReference>
<dbReference type="InterPro" id="IPR018657">
    <property type="entry name" value="LarA-like_N"/>
</dbReference>
<dbReference type="Gene3D" id="3.40.50.11440">
    <property type="match status" value="1"/>
</dbReference>
<evidence type="ECO:0000313" key="4">
    <source>
        <dbReference type="Proteomes" id="UP000037392"/>
    </source>
</evidence>
<comment type="caution">
    <text evidence="3">The sequence shown here is derived from an EMBL/GenBank/DDBJ whole genome shotgun (WGS) entry which is preliminary data.</text>
</comment>
<dbReference type="NCBIfam" id="NF033504">
    <property type="entry name" value="Ni_dep_LarA"/>
    <property type="match status" value="1"/>
</dbReference>
<dbReference type="Gene3D" id="3.90.226.30">
    <property type="match status" value="1"/>
</dbReference>
<dbReference type="PANTHER" id="PTHR33171:SF17">
    <property type="entry name" value="LARA-LIKE N-TERMINAL DOMAIN-CONTAINING PROTEIN"/>
    <property type="match status" value="1"/>
</dbReference>
<dbReference type="OrthoDB" id="9770545at2"/>
<dbReference type="InterPro" id="IPR047926">
    <property type="entry name" value="Ni_dep_LarA"/>
</dbReference>
<protein>
    <submittedName>
        <fullName evidence="3">Uncharacterized protein</fullName>
    </submittedName>
</protein>
<dbReference type="PATRIC" id="fig|742734.4.peg.4973"/>
<reference evidence="3 4" key="1">
    <citation type="submission" date="2011-04" db="EMBL/GenBank/DDBJ databases">
        <title>The Genome Sequence of Clostridium citroniae WAL-19142.</title>
        <authorList>
            <consortium name="The Broad Institute Genome Sequencing Platform"/>
            <person name="Earl A."/>
            <person name="Ward D."/>
            <person name="Feldgarden M."/>
            <person name="Gevers D."/>
            <person name="Warren Y.A."/>
            <person name="Tyrrell K.L."/>
            <person name="Citron D.M."/>
            <person name="Goldstein E.J."/>
            <person name="Daigneault M."/>
            <person name="Allen-Vercoe E."/>
            <person name="Young S.K."/>
            <person name="Zeng Q."/>
            <person name="Gargeya S."/>
            <person name="Fitzgerald M."/>
            <person name="Haas B."/>
            <person name="Abouelleil A."/>
            <person name="Alvarado L."/>
            <person name="Arachchi H.M."/>
            <person name="Berlin A."/>
            <person name="Brown A."/>
            <person name="Chapman S.B."/>
            <person name="Chen Z."/>
            <person name="Dunbar C."/>
            <person name="Freedman E."/>
            <person name="Gearin G."/>
            <person name="Gellesch M."/>
            <person name="Goldberg J."/>
            <person name="Griggs A."/>
            <person name="Gujja S."/>
            <person name="Heilman E.R."/>
            <person name="Heiman D."/>
            <person name="Howarth C."/>
            <person name="Larson L."/>
            <person name="Lui A."/>
            <person name="MacDonald P.J."/>
            <person name="Mehta T."/>
            <person name="Montmayeur A."/>
            <person name="Murphy C."/>
            <person name="Neiman D."/>
            <person name="Pearson M."/>
            <person name="Priest M."/>
            <person name="Roberts A."/>
            <person name="Saif S."/>
            <person name="Shea T."/>
            <person name="Shenoy N."/>
            <person name="Sisk P."/>
            <person name="Stolte C."/>
            <person name="Sykes S."/>
            <person name="White J."/>
            <person name="Yandava C."/>
            <person name="Wortman J."/>
            <person name="Nusbaum C."/>
            <person name="Birren B."/>
        </authorList>
    </citation>
    <scope>NUCLEOTIDE SEQUENCE [LARGE SCALE GENOMIC DNA]</scope>
    <source>
        <strain evidence="3 4">WAL-19142</strain>
    </source>
</reference>
<evidence type="ECO:0000259" key="1">
    <source>
        <dbReference type="Pfam" id="PF09861"/>
    </source>
</evidence>
<feature type="domain" description="LarA-like N-terminal" evidence="1">
    <location>
        <begin position="15"/>
        <end position="219"/>
    </location>
</feature>
<dbReference type="GO" id="GO:0050043">
    <property type="term" value="F:lactate racemase activity"/>
    <property type="evidence" value="ECO:0007669"/>
    <property type="project" value="InterPro"/>
</dbReference>
<sequence length="443" mass="48935">MEGMEEITEQISLPYGRGLLQADISKKRIRAVLNTKLNRYVPEFSEEELVRKSLEHPIGSKRLRELARGRQRIVVITSDHTRPVPSRITMPLILSEIREGNPGADITILVATGCHRGMTEAEMSAKFGGDIVGKEKIVVHDCDDREQLVDLGYLPSGGRLILNRLAAEADLLVAEGFIEPHFFAGFSGGRKSVLPGVAARETVLYNHNSAFIADSCARTGRIQGNPLHRDMLYAARRAGLAFIVNVVLNSDHIILNCFSGDCDQAHIEGRKWLLPLCKVSADPSDIVIVTNGGYPLDQNMYQAVKGMTAAETIVKKGGVIIMAARSEDGHGGEAFYRTFREEADEDRILEKFLKTPAERTIVDQWQSQIFARVLKKARVVYISDMPGQLVREMHMIPAGSVEEGIRTADRLLGREDSLITVIVDGVSVITECSTMKGDICQNN</sequence>
<feature type="domain" description="Lactate racemase C-terminal" evidence="2">
    <location>
        <begin position="279"/>
        <end position="429"/>
    </location>
</feature>
<evidence type="ECO:0000259" key="2">
    <source>
        <dbReference type="Pfam" id="PF21113"/>
    </source>
</evidence>